<dbReference type="SMART" id="SM00382">
    <property type="entry name" value="AAA"/>
    <property type="match status" value="1"/>
</dbReference>
<evidence type="ECO:0000313" key="2">
    <source>
        <dbReference type="EMBL" id="MBC5762830.1"/>
    </source>
</evidence>
<comment type="caution">
    <text evidence="2">The sequence shown here is derived from an EMBL/GenBank/DDBJ whole genome shotgun (WGS) entry which is preliminary data.</text>
</comment>
<dbReference type="PANTHER" id="PTHR42759:SF1">
    <property type="entry name" value="MAGNESIUM-CHELATASE SUBUNIT CHLD"/>
    <property type="match status" value="1"/>
</dbReference>
<evidence type="ECO:0000259" key="1">
    <source>
        <dbReference type="SMART" id="SM00382"/>
    </source>
</evidence>
<name>A0A923S034_9BURK</name>
<dbReference type="InterPro" id="IPR050764">
    <property type="entry name" value="CbbQ/NirQ/NorQ/GpvN"/>
</dbReference>
<dbReference type="GO" id="GO:0016887">
    <property type="term" value="F:ATP hydrolysis activity"/>
    <property type="evidence" value="ECO:0007669"/>
    <property type="project" value="InterPro"/>
</dbReference>
<protein>
    <submittedName>
        <fullName evidence="2">MoxR family ATPase</fullName>
    </submittedName>
</protein>
<dbReference type="CDD" id="cd00009">
    <property type="entry name" value="AAA"/>
    <property type="match status" value="1"/>
</dbReference>
<organism evidence="2 3">
    <name type="scientific">Ramlibacter albus</name>
    <dbReference type="NCBI Taxonomy" id="2079448"/>
    <lineage>
        <taxon>Bacteria</taxon>
        <taxon>Pseudomonadati</taxon>
        <taxon>Pseudomonadota</taxon>
        <taxon>Betaproteobacteria</taxon>
        <taxon>Burkholderiales</taxon>
        <taxon>Comamonadaceae</taxon>
        <taxon>Ramlibacter</taxon>
    </lineage>
</organism>
<dbReference type="PANTHER" id="PTHR42759">
    <property type="entry name" value="MOXR FAMILY PROTEIN"/>
    <property type="match status" value="1"/>
</dbReference>
<dbReference type="Gene3D" id="3.40.50.300">
    <property type="entry name" value="P-loop containing nucleotide triphosphate hydrolases"/>
    <property type="match status" value="1"/>
</dbReference>
<dbReference type="GO" id="GO:0005524">
    <property type="term" value="F:ATP binding"/>
    <property type="evidence" value="ECO:0007669"/>
    <property type="project" value="InterPro"/>
</dbReference>
<dbReference type="Proteomes" id="UP000596827">
    <property type="component" value="Unassembled WGS sequence"/>
</dbReference>
<dbReference type="Pfam" id="PF07728">
    <property type="entry name" value="AAA_5"/>
    <property type="match status" value="1"/>
</dbReference>
<dbReference type="EMBL" id="JACORU010000001">
    <property type="protein sequence ID" value="MBC5762830.1"/>
    <property type="molecule type" value="Genomic_DNA"/>
</dbReference>
<evidence type="ECO:0000313" key="3">
    <source>
        <dbReference type="Proteomes" id="UP000596827"/>
    </source>
</evidence>
<dbReference type="RefSeq" id="WP_187079317.1">
    <property type="nucleotide sequence ID" value="NZ_JACORU010000001.1"/>
</dbReference>
<reference evidence="2" key="1">
    <citation type="submission" date="2020-08" db="EMBL/GenBank/DDBJ databases">
        <title>Ramlibacter sp. GTP1 16S ribosomal RNA gene genome sequencing and assembly.</title>
        <authorList>
            <person name="Kang M."/>
        </authorList>
    </citation>
    <scope>NUCLEOTIDE SEQUENCE</scope>
    <source>
        <strain evidence="2">GTP1</strain>
    </source>
</reference>
<sequence>MKSLHDTHFESVDVVSSRLAGADYIASRQLATAVYLAFNLEKPVLVEGPAGVGKTELAKTMAGILDVPLIRMQCYEGLDESKALYEWKYGKQLLYTQLLKDKLAELMQGAVGLAASIEKLHSHDDLFFSEHFLEPRPLYQALHQDRGCVLLIDEVDKSDPEFEAFLLEVLSDFQVSVPELGTIAAKVKPLVFLTSNNTREMSDALKRRCLHLHIPFPDAAIERRILERRVPGLGEKLNRDLVAFVQAVRELDLKKQPSVSETIDWAKTLLLLNSEHLSLDLVRDTLYVFLKFEQDIATAREQLPALLDKARKNADFPHARNA</sequence>
<keyword evidence="3" id="KW-1185">Reference proteome</keyword>
<feature type="domain" description="AAA+ ATPase" evidence="1">
    <location>
        <begin position="40"/>
        <end position="218"/>
    </location>
</feature>
<gene>
    <name evidence="2" type="ORF">H8R02_00075</name>
</gene>
<dbReference type="InterPro" id="IPR003593">
    <property type="entry name" value="AAA+_ATPase"/>
</dbReference>
<accession>A0A923S034</accession>
<dbReference type="InterPro" id="IPR027417">
    <property type="entry name" value="P-loop_NTPase"/>
</dbReference>
<dbReference type="SUPFAM" id="SSF52540">
    <property type="entry name" value="P-loop containing nucleoside triphosphate hydrolases"/>
    <property type="match status" value="1"/>
</dbReference>
<dbReference type="AlphaFoldDB" id="A0A923S034"/>
<proteinExistence type="predicted"/>
<dbReference type="InterPro" id="IPR011704">
    <property type="entry name" value="ATPase_dyneun-rel_AAA"/>
</dbReference>